<dbReference type="InterPro" id="IPR051478">
    <property type="entry name" value="Beta-lactamase-like_AB/R"/>
</dbReference>
<feature type="domain" description="Beta-lactamase-related" evidence="4">
    <location>
        <begin position="94"/>
        <end position="396"/>
    </location>
</feature>
<evidence type="ECO:0000256" key="2">
    <source>
        <dbReference type="SAM" id="MobiDB-lite"/>
    </source>
</evidence>
<dbReference type="AlphaFoldDB" id="A0A086TA05"/>
<protein>
    <submittedName>
        <fullName evidence="6">D-alanyl-D-alanine carboxypeptidase-like protein</fullName>
    </submittedName>
</protein>
<dbReference type="HOGENOM" id="CLU_019706_2_1_1"/>
<dbReference type="OrthoDB" id="10250282at2759"/>
<organism evidence="6 7">
    <name type="scientific">Hapsidospora chrysogenum (strain ATCC 11550 / CBS 779.69 / DSM 880 / IAM 14645 / JCM 23072 / IMI 49137)</name>
    <name type="common">Acremonium chrysogenum</name>
    <dbReference type="NCBI Taxonomy" id="857340"/>
    <lineage>
        <taxon>Eukaryota</taxon>
        <taxon>Fungi</taxon>
        <taxon>Dikarya</taxon>
        <taxon>Ascomycota</taxon>
        <taxon>Pezizomycotina</taxon>
        <taxon>Sordariomycetes</taxon>
        <taxon>Hypocreomycetidae</taxon>
        <taxon>Hypocreales</taxon>
        <taxon>Bionectriaceae</taxon>
        <taxon>Hapsidospora</taxon>
    </lineage>
</organism>
<dbReference type="Proteomes" id="UP000029964">
    <property type="component" value="Unassembled WGS sequence"/>
</dbReference>
<evidence type="ECO:0000256" key="1">
    <source>
        <dbReference type="ARBA" id="ARBA00038473"/>
    </source>
</evidence>
<dbReference type="GO" id="GO:0004180">
    <property type="term" value="F:carboxypeptidase activity"/>
    <property type="evidence" value="ECO:0007669"/>
    <property type="project" value="UniProtKB-KW"/>
</dbReference>
<dbReference type="PANTHER" id="PTHR22935:SF95">
    <property type="entry name" value="BETA-LACTAMASE-LIKE 1-RELATED"/>
    <property type="match status" value="1"/>
</dbReference>
<evidence type="ECO:0000259" key="4">
    <source>
        <dbReference type="Pfam" id="PF00144"/>
    </source>
</evidence>
<keyword evidence="7" id="KW-1185">Reference proteome</keyword>
<feature type="domain" description="Beta-lactamase-like ARB-00930-like C-terminal" evidence="5">
    <location>
        <begin position="427"/>
        <end position="587"/>
    </location>
</feature>
<dbReference type="InterPro" id="IPR012338">
    <property type="entry name" value="Beta-lactam/transpept-like"/>
</dbReference>
<evidence type="ECO:0000313" key="6">
    <source>
        <dbReference type="EMBL" id="KFH46187.1"/>
    </source>
</evidence>
<evidence type="ECO:0000313" key="7">
    <source>
        <dbReference type="Proteomes" id="UP000029964"/>
    </source>
</evidence>
<keyword evidence="6" id="KW-0121">Carboxypeptidase</keyword>
<reference evidence="7" key="1">
    <citation type="journal article" date="2014" name="Genome Announc.">
        <title>Genome sequence and annotation of Acremonium chrysogenum, producer of the beta-lactam antibiotic cephalosporin C.</title>
        <authorList>
            <person name="Terfehr D."/>
            <person name="Dahlmann T.A."/>
            <person name="Specht T."/>
            <person name="Zadra I."/>
            <person name="Kuernsteiner H."/>
            <person name="Kueck U."/>
        </authorList>
    </citation>
    <scope>NUCLEOTIDE SEQUENCE [LARGE SCALE GENOMIC DNA]</scope>
    <source>
        <strain evidence="7">ATCC 11550 / CBS 779.69 / DSM 880 / IAM 14645 / JCM 23072 / IMI 49137</strain>
    </source>
</reference>
<keyword evidence="6" id="KW-0378">Hydrolase</keyword>
<accession>A0A086TA05</accession>
<keyword evidence="3" id="KW-0732">Signal</keyword>
<dbReference type="Pfam" id="PF26335">
    <property type="entry name" value="ARB_00930_C"/>
    <property type="match status" value="1"/>
</dbReference>
<dbReference type="Pfam" id="PF00144">
    <property type="entry name" value="Beta-lactamase"/>
    <property type="match status" value="1"/>
</dbReference>
<name>A0A086TA05_HAPC1</name>
<proteinExistence type="inferred from homology"/>
<dbReference type="STRING" id="857340.A0A086TA05"/>
<dbReference type="InterPro" id="IPR001466">
    <property type="entry name" value="Beta-lactam-related"/>
</dbReference>
<evidence type="ECO:0000259" key="5">
    <source>
        <dbReference type="Pfam" id="PF26335"/>
    </source>
</evidence>
<keyword evidence="6" id="KW-0645">Protease</keyword>
<sequence>MPSLSSILTASAVALAAVTAAKPCPPLGPVLPAPQAPSRHEDVQTAVRALKAGLKKQTSDYKTSAVSIGVKSLHESKKLLNWHYTPPVYSGIGTEEVDENTIYRVGSVSKVFAALVALQNADIDLDASVLEYIPELQDLSNSTNGVTATPWEDVTVRSLTSHLSGIATDMTSDLAILPSDAWEAMGLQQEIPKGQRPTCSGIPPTEPCSKEDLLEGIARFSPTFLPQDSPSYSNTAFALLGMVVEATTGKKFGKAVKDSIFDVVDMGSSSFDGPIESFGDVGYIPPKEMTWNGTAGIFEAAGGMFSNTVDLIAFLEAIQKNKLLPEGKTKEWLKPQTHTSIAHFSVGAPWEILRSSNITSDGRLVDIYTKTGDLGSYHAIVGIVPDYDISISVLTGGPEVSSVPFVHSAFLSGVLQAILPAIEAAGRSEASRFEGTYSEESTNSTLVLTSDDGPGILIKEFQVRGFDVLHNYGKYNLATGLQGGIGEQPDELPPVDGRLYPTQRQGRGADGTTETAWRAIFDKSTEEEREQLESQLLWPEASCTSWIMLDRSAYNYLSLADFAVVEDRTGGVKAVKNRAFNVTLTKVRGSDDDGAGGDGSQNGGDDNAEDGSSVPGSSAGRITMMGTTIMLIVPMLMVVLL</sequence>
<gene>
    <name evidence="6" type="ORF">ACRE_030320</name>
</gene>
<feature type="region of interest" description="Disordered" evidence="2">
    <location>
        <begin position="587"/>
        <end position="619"/>
    </location>
</feature>
<dbReference type="PANTHER" id="PTHR22935">
    <property type="entry name" value="PENICILLIN-BINDING PROTEIN"/>
    <property type="match status" value="1"/>
</dbReference>
<comment type="similarity">
    <text evidence="1">Belongs to the beta-lactamase family.</text>
</comment>
<comment type="caution">
    <text evidence="6">The sequence shown here is derived from an EMBL/GenBank/DDBJ whole genome shotgun (WGS) entry which is preliminary data.</text>
</comment>
<dbReference type="SUPFAM" id="SSF56601">
    <property type="entry name" value="beta-lactamase/transpeptidase-like"/>
    <property type="match status" value="1"/>
</dbReference>
<dbReference type="EMBL" id="JPKY01000022">
    <property type="protein sequence ID" value="KFH46187.1"/>
    <property type="molecule type" value="Genomic_DNA"/>
</dbReference>
<feature type="signal peptide" evidence="3">
    <location>
        <begin position="1"/>
        <end position="20"/>
    </location>
</feature>
<dbReference type="Gene3D" id="3.40.710.10">
    <property type="entry name" value="DD-peptidase/beta-lactamase superfamily"/>
    <property type="match status" value="1"/>
</dbReference>
<evidence type="ECO:0000256" key="3">
    <source>
        <dbReference type="SAM" id="SignalP"/>
    </source>
</evidence>
<dbReference type="InterPro" id="IPR058664">
    <property type="entry name" value="ARB_00930-like_C"/>
</dbReference>
<feature type="chain" id="PRO_5001815448" evidence="3">
    <location>
        <begin position="21"/>
        <end position="641"/>
    </location>
</feature>